<dbReference type="Proteomes" id="UP000778523">
    <property type="component" value="Unassembled WGS sequence"/>
</dbReference>
<protein>
    <recommendedName>
        <fullName evidence="4">Type II secretion system protein</fullName>
    </recommendedName>
</protein>
<keyword evidence="1" id="KW-0472">Membrane</keyword>
<gene>
    <name evidence="2" type="ORF">HJ583_010200</name>
</gene>
<dbReference type="EMBL" id="JABCSC020000002">
    <property type="protein sequence ID" value="NSL55396.1"/>
    <property type="molecule type" value="Genomic_DNA"/>
</dbReference>
<proteinExistence type="predicted"/>
<keyword evidence="3" id="KW-1185">Reference proteome</keyword>
<accession>A0ABX2IF92</accession>
<keyword evidence="1" id="KW-1133">Transmembrane helix</keyword>
<evidence type="ECO:0000313" key="3">
    <source>
        <dbReference type="Proteomes" id="UP000778523"/>
    </source>
</evidence>
<evidence type="ECO:0008006" key="4">
    <source>
        <dbReference type="Google" id="ProtNLM"/>
    </source>
</evidence>
<keyword evidence="1" id="KW-0812">Transmembrane</keyword>
<name>A0ABX2IF92_9RHOO</name>
<dbReference type="RefSeq" id="WP_170021809.1">
    <property type="nucleotide sequence ID" value="NZ_JABCSC020000002.1"/>
</dbReference>
<evidence type="ECO:0000313" key="2">
    <source>
        <dbReference type="EMBL" id="NSL55396.1"/>
    </source>
</evidence>
<comment type="caution">
    <text evidence="2">The sequence shown here is derived from an EMBL/GenBank/DDBJ whole genome shotgun (WGS) entry which is preliminary data.</text>
</comment>
<sequence length="155" mass="17479">MRKDAFGLPLGELLMWTVIAGIALGVLGHSIQTVLELTEKTAVETAVTHMRSGLRLEKVRRLANGQPLGDLPGRNPLEFLASTGPSSLNALSEQIRPLDFRFDPQRHQLVYRPERQRFLKMQQSGADKELTWQTRATQPDGSDVELVLLTPYEWF</sequence>
<feature type="transmembrane region" description="Helical" evidence="1">
    <location>
        <begin position="6"/>
        <end position="27"/>
    </location>
</feature>
<organism evidence="2 3">
    <name type="scientific">Uliginosibacterium aquaticum</name>
    <dbReference type="NCBI Taxonomy" id="2731212"/>
    <lineage>
        <taxon>Bacteria</taxon>
        <taxon>Pseudomonadati</taxon>
        <taxon>Pseudomonadota</taxon>
        <taxon>Betaproteobacteria</taxon>
        <taxon>Rhodocyclales</taxon>
        <taxon>Zoogloeaceae</taxon>
        <taxon>Uliginosibacterium</taxon>
    </lineage>
</organism>
<evidence type="ECO:0000256" key="1">
    <source>
        <dbReference type="SAM" id="Phobius"/>
    </source>
</evidence>
<reference evidence="2 3" key="1">
    <citation type="submission" date="2020-06" db="EMBL/GenBank/DDBJ databases">
        <title>Draft genome of Uliginosibacterium sp. IMCC34675.</title>
        <authorList>
            <person name="Song J."/>
        </authorList>
    </citation>
    <scope>NUCLEOTIDE SEQUENCE [LARGE SCALE GENOMIC DNA]</scope>
    <source>
        <strain evidence="2 3">IMCC34675</strain>
    </source>
</reference>